<dbReference type="Proteomes" id="UP000004200">
    <property type="component" value="Unassembled WGS sequence"/>
</dbReference>
<sequence>MSSFGYKIIDSSRAELEPIVASALALGTPVEVGLYTGDGESFAFLEESLRESGLPVVVHLDHRRLGLFGLERREAALREQLGQAVRLGARDVITHCSPYPMTVRRERQAEVLTHLLGGLKVAVAACADHALGLHIENTYHDLSFYRSLFQAITSAELDGVDFCFDIGHAKLWSTRTLAEWMGLLRDFDLAGRRIHFHLHANGGLQDDHLSFLTADHLGLSTADAFTAPGDYYQALAQIAESFPSSLKVFEVPASEAIENRTHVIKRIAAYATTAINHQI</sequence>
<dbReference type="Gene3D" id="3.20.20.150">
    <property type="entry name" value="Divalent-metal-dependent TIM barrel enzymes"/>
    <property type="match status" value="1"/>
</dbReference>
<evidence type="ECO:0000313" key="1">
    <source>
        <dbReference type="EMBL" id="EGV29643.1"/>
    </source>
</evidence>
<comment type="caution">
    <text evidence="1">The sequence shown here is derived from an EMBL/GenBank/DDBJ whole genome shotgun (WGS) entry which is preliminary data.</text>
</comment>
<dbReference type="EMBL" id="AFWT01000025">
    <property type="protein sequence ID" value="EGV29643.1"/>
    <property type="molecule type" value="Genomic_DNA"/>
</dbReference>
<evidence type="ECO:0000313" key="2">
    <source>
        <dbReference type="Proteomes" id="UP000004200"/>
    </source>
</evidence>
<keyword evidence="1" id="KW-0413">Isomerase</keyword>
<dbReference type="GO" id="GO:0016853">
    <property type="term" value="F:isomerase activity"/>
    <property type="evidence" value="ECO:0007669"/>
    <property type="project" value="UniProtKB-KW"/>
</dbReference>
<reference evidence="1 2" key="1">
    <citation type="submission" date="2011-06" db="EMBL/GenBank/DDBJ databases">
        <title>The draft genome of Thiorhodococcus drewsii AZ1.</title>
        <authorList>
            <consortium name="US DOE Joint Genome Institute (JGI-PGF)"/>
            <person name="Lucas S."/>
            <person name="Han J."/>
            <person name="Lapidus A."/>
            <person name="Cheng J.-F."/>
            <person name="Goodwin L."/>
            <person name="Pitluck S."/>
            <person name="Peters L."/>
            <person name="Land M.L."/>
            <person name="Hauser L."/>
            <person name="Vogl K."/>
            <person name="Liu Z."/>
            <person name="Imhoff J."/>
            <person name="Thiel V."/>
            <person name="Frigaard N.-U."/>
            <person name="Bryant D.A."/>
            <person name="Woyke T.J."/>
        </authorList>
    </citation>
    <scope>NUCLEOTIDE SEQUENCE [LARGE SCALE GENOMIC DNA]</scope>
    <source>
        <strain evidence="1 2">AZ1</strain>
    </source>
</reference>
<dbReference type="eggNOG" id="ENOG5033UAN">
    <property type="taxonomic scope" value="Bacteria"/>
</dbReference>
<dbReference type="STRING" id="765913.ThidrDRAFT_3235"/>
<dbReference type="RefSeq" id="WP_007041948.1">
    <property type="nucleotide sequence ID" value="NZ_AFWT01000025.1"/>
</dbReference>
<proteinExistence type="predicted"/>
<gene>
    <name evidence="1" type="ORF">ThidrDRAFT_3235</name>
</gene>
<dbReference type="AlphaFoldDB" id="G2E4M2"/>
<keyword evidence="2" id="KW-1185">Reference proteome</keyword>
<dbReference type="SUPFAM" id="SSF51658">
    <property type="entry name" value="Xylose isomerase-like"/>
    <property type="match status" value="1"/>
</dbReference>
<name>G2E4M2_9GAMM</name>
<accession>G2E4M2</accession>
<dbReference type="OrthoDB" id="9801960at2"/>
<organism evidence="1 2">
    <name type="scientific">Thiorhodococcus drewsii AZ1</name>
    <dbReference type="NCBI Taxonomy" id="765913"/>
    <lineage>
        <taxon>Bacteria</taxon>
        <taxon>Pseudomonadati</taxon>
        <taxon>Pseudomonadota</taxon>
        <taxon>Gammaproteobacteria</taxon>
        <taxon>Chromatiales</taxon>
        <taxon>Chromatiaceae</taxon>
        <taxon>Thiorhodococcus</taxon>
    </lineage>
</organism>
<protein>
    <submittedName>
        <fullName evidence="1">Xylose isomerase domain-containing protein TIM barrel</fullName>
    </submittedName>
</protein>
<dbReference type="InterPro" id="IPR036237">
    <property type="entry name" value="Xyl_isomerase-like_sf"/>
</dbReference>